<keyword evidence="3" id="KW-1185">Reference proteome</keyword>
<keyword evidence="1" id="KW-1133">Transmembrane helix</keyword>
<keyword evidence="1" id="KW-0812">Transmembrane</keyword>
<dbReference type="Proteomes" id="UP001529510">
    <property type="component" value="Unassembled WGS sequence"/>
</dbReference>
<gene>
    <name evidence="2" type="ORF">M9458_044837</name>
</gene>
<evidence type="ECO:0000313" key="3">
    <source>
        <dbReference type="Proteomes" id="UP001529510"/>
    </source>
</evidence>
<sequence length="61" mass="6501">MFLVFVIDQTHIHTTDSLFIITELGVSPGAAAGTAVVVLLVAAAIAADVVYYFRPRISQLP</sequence>
<organism evidence="2 3">
    <name type="scientific">Cirrhinus mrigala</name>
    <name type="common">Mrigala</name>
    <dbReference type="NCBI Taxonomy" id="683832"/>
    <lineage>
        <taxon>Eukaryota</taxon>
        <taxon>Metazoa</taxon>
        <taxon>Chordata</taxon>
        <taxon>Craniata</taxon>
        <taxon>Vertebrata</taxon>
        <taxon>Euteleostomi</taxon>
        <taxon>Actinopterygii</taxon>
        <taxon>Neopterygii</taxon>
        <taxon>Teleostei</taxon>
        <taxon>Ostariophysi</taxon>
        <taxon>Cypriniformes</taxon>
        <taxon>Cyprinidae</taxon>
        <taxon>Labeoninae</taxon>
        <taxon>Labeonini</taxon>
        <taxon>Cirrhinus</taxon>
    </lineage>
</organism>
<accession>A0ABD0NIF0</accession>
<comment type="caution">
    <text evidence="2">The sequence shown here is derived from an EMBL/GenBank/DDBJ whole genome shotgun (WGS) entry which is preliminary data.</text>
</comment>
<dbReference type="AlphaFoldDB" id="A0ABD0NIF0"/>
<protein>
    <submittedName>
        <fullName evidence="2">Uncharacterized protein</fullName>
    </submittedName>
</protein>
<dbReference type="EMBL" id="JAMKFB020000022">
    <property type="protein sequence ID" value="KAL0161112.1"/>
    <property type="molecule type" value="Genomic_DNA"/>
</dbReference>
<keyword evidence="1" id="KW-0472">Membrane</keyword>
<evidence type="ECO:0000256" key="1">
    <source>
        <dbReference type="SAM" id="Phobius"/>
    </source>
</evidence>
<feature type="non-terminal residue" evidence="2">
    <location>
        <position position="61"/>
    </location>
</feature>
<name>A0ABD0NIF0_CIRMR</name>
<feature type="transmembrane region" description="Helical" evidence="1">
    <location>
        <begin position="30"/>
        <end position="53"/>
    </location>
</feature>
<evidence type="ECO:0000313" key="2">
    <source>
        <dbReference type="EMBL" id="KAL0161112.1"/>
    </source>
</evidence>
<proteinExistence type="predicted"/>
<reference evidence="2 3" key="1">
    <citation type="submission" date="2024-05" db="EMBL/GenBank/DDBJ databases">
        <title>Genome sequencing and assembly of Indian major carp, Cirrhinus mrigala (Hamilton, 1822).</title>
        <authorList>
            <person name="Mohindra V."/>
            <person name="Chowdhury L.M."/>
            <person name="Lal K."/>
            <person name="Jena J.K."/>
        </authorList>
    </citation>
    <scope>NUCLEOTIDE SEQUENCE [LARGE SCALE GENOMIC DNA]</scope>
    <source>
        <strain evidence="2">CM1030</strain>
        <tissue evidence="2">Blood</tissue>
    </source>
</reference>